<dbReference type="InterPro" id="IPR000276">
    <property type="entry name" value="GPCR_Rhodpsn"/>
</dbReference>
<dbReference type="InterPro" id="IPR052954">
    <property type="entry name" value="GPCR-Ligand_Int"/>
</dbReference>
<keyword evidence="3 6" id="KW-1133">Transmembrane helix</keyword>
<dbReference type="WBParaSite" id="SMRG1_52410.1">
    <property type="protein sequence ID" value="SMRG1_52410.1"/>
    <property type="gene ID" value="SMRG1_52410"/>
</dbReference>
<evidence type="ECO:0000256" key="3">
    <source>
        <dbReference type="ARBA" id="ARBA00022989"/>
    </source>
</evidence>
<keyword evidence="2 6" id="KW-0812">Transmembrane</keyword>
<dbReference type="Gene3D" id="1.20.1070.10">
    <property type="entry name" value="Rhodopsin 7-helix transmembrane proteins"/>
    <property type="match status" value="2"/>
</dbReference>
<feature type="transmembrane region" description="Helical" evidence="6">
    <location>
        <begin position="343"/>
        <end position="361"/>
    </location>
</feature>
<dbReference type="Proteomes" id="UP000050790">
    <property type="component" value="Unassembled WGS sequence"/>
</dbReference>
<dbReference type="GO" id="GO:0008528">
    <property type="term" value="F:G protein-coupled peptide receptor activity"/>
    <property type="evidence" value="ECO:0007669"/>
    <property type="project" value="InterPro"/>
</dbReference>
<feature type="transmembrane region" description="Helical" evidence="6">
    <location>
        <begin position="505"/>
        <end position="531"/>
    </location>
</feature>
<dbReference type="SUPFAM" id="SSF81321">
    <property type="entry name" value="Family A G protein-coupled receptor-like"/>
    <property type="match status" value="2"/>
</dbReference>
<comment type="subcellular location">
    <subcellularLocation>
        <location evidence="1">Membrane</location>
    </subcellularLocation>
</comment>
<feature type="transmembrane region" description="Helical" evidence="6">
    <location>
        <begin position="83"/>
        <end position="109"/>
    </location>
</feature>
<evidence type="ECO:0000256" key="6">
    <source>
        <dbReference type="SAM" id="Phobius"/>
    </source>
</evidence>
<name>A0AA84ZXB9_9TREM</name>
<accession>A0AA84ZXB9</accession>
<proteinExistence type="predicted"/>
<dbReference type="AlphaFoldDB" id="A0AA84ZXB9"/>
<organism evidence="7 8">
    <name type="scientific">Schistosoma margrebowiei</name>
    <dbReference type="NCBI Taxonomy" id="48269"/>
    <lineage>
        <taxon>Eukaryota</taxon>
        <taxon>Metazoa</taxon>
        <taxon>Spiralia</taxon>
        <taxon>Lophotrochozoa</taxon>
        <taxon>Platyhelminthes</taxon>
        <taxon>Trematoda</taxon>
        <taxon>Digenea</taxon>
        <taxon>Strigeidida</taxon>
        <taxon>Schistosomatoidea</taxon>
        <taxon>Schistosomatidae</taxon>
        <taxon>Schistosoma</taxon>
    </lineage>
</organism>
<evidence type="ECO:0000256" key="4">
    <source>
        <dbReference type="ARBA" id="ARBA00023136"/>
    </source>
</evidence>
<feature type="region of interest" description="Disordered" evidence="5">
    <location>
        <begin position="893"/>
        <end position="922"/>
    </location>
</feature>
<dbReference type="GO" id="GO:0016020">
    <property type="term" value="C:membrane"/>
    <property type="evidence" value="ECO:0007669"/>
    <property type="project" value="UniProtKB-SubCell"/>
</dbReference>
<evidence type="ECO:0000256" key="5">
    <source>
        <dbReference type="SAM" id="MobiDB-lite"/>
    </source>
</evidence>
<reference evidence="8" key="1">
    <citation type="submission" date="2023-11" db="UniProtKB">
        <authorList>
            <consortium name="WormBaseParasite"/>
        </authorList>
    </citation>
    <scope>IDENTIFICATION</scope>
</reference>
<dbReference type="InterPro" id="IPR019427">
    <property type="entry name" value="7TM_GPCR_serpentine_rcpt_Srw"/>
</dbReference>
<dbReference type="PANTHER" id="PTHR46641:SF2">
    <property type="entry name" value="FMRFAMIDE RECEPTOR"/>
    <property type="match status" value="1"/>
</dbReference>
<dbReference type="PANTHER" id="PTHR46641">
    <property type="entry name" value="FMRFAMIDE RECEPTOR-RELATED"/>
    <property type="match status" value="1"/>
</dbReference>
<evidence type="ECO:0000256" key="2">
    <source>
        <dbReference type="ARBA" id="ARBA00022692"/>
    </source>
</evidence>
<evidence type="ECO:0000313" key="8">
    <source>
        <dbReference type="WBParaSite" id="SMRG1_52410.1"/>
    </source>
</evidence>
<dbReference type="Pfam" id="PF10324">
    <property type="entry name" value="7TM_GPCR_Srw"/>
    <property type="match status" value="1"/>
</dbReference>
<feature type="transmembrane region" description="Helical" evidence="6">
    <location>
        <begin position="116"/>
        <end position="136"/>
    </location>
</feature>
<dbReference type="PRINTS" id="PR00237">
    <property type="entry name" value="GPCRRHODOPSN"/>
</dbReference>
<feature type="transmembrane region" description="Helical" evidence="6">
    <location>
        <begin position="163"/>
        <end position="188"/>
    </location>
</feature>
<evidence type="ECO:0000256" key="1">
    <source>
        <dbReference type="ARBA" id="ARBA00004370"/>
    </source>
</evidence>
<keyword evidence="4 6" id="KW-0472">Membrane</keyword>
<evidence type="ECO:0000313" key="7">
    <source>
        <dbReference type="Proteomes" id="UP000050790"/>
    </source>
</evidence>
<protein>
    <submittedName>
        <fullName evidence="8">G_PROTEIN_RECEP_F1_2 domain-containing protein</fullName>
    </submittedName>
</protein>
<feature type="transmembrane region" description="Helical" evidence="6">
    <location>
        <begin position="551"/>
        <end position="576"/>
    </location>
</feature>
<sequence length="978" mass="113727">MTLTTLLTGYKIHNLNFQLNKDIISYVTILLLLCCYANTDNTINTTNNEYQEKTLLNLTLLFNDSDQLNNKKLNDCSISLTEFIIYFYIQPIICFIGFILNILNVIIFCRPQFSGAAYAYMIAMSLADAITLISYMPSGLVRCGKYFVYCQHPEFRRFRIYLLYYNAYILFPIGNISETASVWFTLVLSVERYLTMSQIGSAYQNKLRIQSPNTLHSKQKSEILYNTNHSTYTTEYQETFNGDKKSPKRDSIETVENIVEQQQHSEQQTTVGNFKWYEKLSNCCNLSILKQHIRNSLTNIPTPKSLCILHKLHHSHLDRSIGRCSLNKCIQLYACRNCNFKHSLIFITFFSILLNLPLFFVQKVVRKNNPIKKPTIKQMENNKTSEWLHTISNHFNNLTSTDNQYNQGQIQVFTGLTEFGNSDFYKIFSWTRIMLIQVLPLLFLCFVNFCLLRFIHIANKRRQRYLLPDMSNKKTGRFKLHKANLRSTKVNKASSTKWQAAQRKLTILLIVIICLFIAGQIPQAFAYITIFEAFNRHFGNVCKRWRCCPPYLIYRSIAHMLGLFTYSINFFVYLTLNKHFKQQLNIWFLLICPISKQFRNKCLLKQNKSINHSYDQSKSKLSFTNQHKSISLPRTNLYYRMCKRRRSSTLFCNPTKRLISIDNTDLSSEAVSAPVDLCTSSKWKNKDFLQLNEMKKDLLSTTIHHSPQYMNKINSINKSENTIDYIKMNYSSVPAINEVSNYLVISNPVNTDNNLLYKPIETQFQQSSLNTKNNDPSINFIQSTNCQTEIKYDLNNPSCIYKTFRAYYSHDSVIKNWIFQLTNNNDNNQNTKQITSQLHSNQLITNEHNLNNNLQHGQYVQNYNKCKENMINNAKQNIIHCVNLNMLRNSNNNNNKDYYNKSNDNISNSTNSSTSKNSNSAITNSKTCTHSIIDSDSHGVGLTFSHVYCPLIYRESDFDVISVDESNAQDEPEPNSFL</sequence>
<feature type="transmembrane region" description="Helical" evidence="6">
    <location>
        <begin position="433"/>
        <end position="455"/>
    </location>
</feature>